<dbReference type="Proteomes" id="UP000054630">
    <property type="component" value="Unassembled WGS sequence"/>
</dbReference>
<name>A0A0V0RF32_9BILA</name>
<proteinExistence type="predicted"/>
<keyword evidence="2" id="KW-1185">Reference proteome</keyword>
<protein>
    <submittedName>
        <fullName evidence="1">Uncharacterized protein</fullName>
    </submittedName>
</protein>
<sequence>MRNRIKFCLQHLVLIAGVSVIWMDCIMMEVAKAIKLHLQKRDRRETRRHREKPEKWIACQASVLHQHYKRRHFNATWVKVRCAALCLMDLHATVANSRNYKFTQSTPFFPLLVFRVERIGGKPDDVSSSPRGRTVSRCLPFFWKNISSEYACTGRQPHIHSSLKLPEILAAGRVDFIICFWLASRG</sequence>
<organism evidence="1 2">
    <name type="scientific">Trichinella nelsoni</name>
    <dbReference type="NCBI Taxonomy" id="6336"/>
    <lineage>
        <taxon>Eukaryota</taxon>
        <taxon>Metazoa</taxon>
        <taxon>Ecdysozoa</taxon>
        <taxon>Nematoda</taxon>
        <taxon>Enoplea</taxon>
        <taxon>Dorylaimia</taxon>
        <taxon>Trichinellida</taxon>
        <taxon>Trichinellidae</taxon>
        <taxon>Trichinella</taxon>
    </lineage>
</organism>
<gene>
    <name evidence="1" type="ORF">T07_12578</name>
</gene>
<reference evidence="1 2" key="1">
    <citation type="submission" date="2015-01" db="EMBL/GenBank/DDBJ databases">
        <title>Evolution of Trichinella species and genotypes.</title>
        <authorList>
            <person name="Korhonen P.K."/>
            <person name="Edoardo P."/>
            <person name="Giuseppe L.R."/>
            <person name="Gasser R.B."/>
        </authorList>
    </citation>
    <scope>NUCLEOTIDE SEQUENCE [LARGE SCALE GENOMIC DNA]</scope>
    <source>
        <strain evidence="1">ISS37</strain>
    </source>
</reference>
<comment type="caution">
    <text evidence="1">The sequence shown here is derived from an EMBL/GenBank/DDBJ whole genome shotgun (WGS) entry which is preliminary data.</text>
</comment>
<evidence type="ECO:0000313" key="1">
    <source>
        <dbReference type="EMBL" id="KRX13085.1"/>
    </source>
</evidence>
<dbReference type="AlphaFoldDB" id="A0A0V0RF32"/>
<accession>A0A0V0RF32</accession>
<evidence type="ECO:0000313" key="2">
    <source>
        <dbReference type="Proteomes" id="UP000054630"/>
    </source>
</evidence>
<dbReference type="EMBL" id="JYDL01000225">
    <property type="protein sequence ID" value="KRX13085.1"/>
    <property type="molecule type" value="Genomic_DNA"/>
</dbReference>